<dbReference type="RefSeq" id="WP_103076774.1">
    <property type="nucleotide sequence ID" value="NZ_AZRN01000012.1"/>
</dbReference>
<evidence type="ECO:0000313" key="4">
    <source>
        <dbReference type="EMBL" id="PNS00147.1"/>
    </source>
</evidence>
<dbReference type="CDD" id="cd00555">
    <property type="entry name" value="Maf"/>
    <property type="match status" value="1"/>
</dbReference>
<evidence type="ECO:0000256" key="1">
    <source>
        <dbReference type="ARBA" id="ARBA00001968"/>
    </source>
</evidence>
<dbReference type="AlphaFoldDB" id="A0A2K1PBT6"/>
<comment type="function">
    <text evidence="3">Nucleoside triphosphate pyrophosphatase that hydrolyzes dTTP and UTP. May have a dual role in cell division arrest and in preventing the incorporation of modified nucleotides into cellular nucleic acids.</text>
</comment>
<dbReference type="Pfam" id="PF02545">
    <property type="entry name" value="Maf"/>
    <property type="match status" value="1"/>
</dbReference>
<dbReference type="Gene3D" id="3.90.950.10">
    <property type="match status" value="1"/>
</dbReference>
<comment type="catalytic activity">
    <reaction evidence="3">
        <text>dTTP + H2O = dTMP + diphosphate + H(+)</text>
        <dbReference type="Rhea" id="RHEA:28534"/>
        <dbReference type="ChEBI" id="CHEBI:15377"/>
        <dbReference type="ChEBI" id="CHEBI:15378"/>
        <dbReference type="ChEBI" id="CHEBI:33019"/>
        <dbReference type="ChEBI" id="CHEBI:37568"/>
        <dbReference type="ChEBI" id="CHEBI:63528"/>
        <dbReference type="EC" id="3.6.1.9"/>
    </reaction>
</comment>
<dbReference type="GO" id="GO:0009117">
    <property type="term" value="P:nucleotide metabolic process"/>
    <property type="evidence" value="ECO:0007669"/>
    <property type="project" value="UniProtKB-KW"/>
</dbReference>
<gene>
    <name evidence="4" type="ORF">X927_03940</name>
</gene>
<comment type="subcellular location">
    <subcellularLocation>
        <location evidence="3">Cytoplasm</location>
    </subcellularLocation>
</comment>
<dbReference type="EC" id="3.6.1.9" evidence="3"/>
<dbReference type="PIRSF" id="PIRSF006305">
    <property type="entry name" value="Maf"/>
    <property type="match status" value="1"/>
</dbReference>
<keyword evidence="3" id="KW-0546">Nucleotide metabolism</keyword>
<keyword evidence="2 3" id="KW-0378">Hydrolase</keyword>
<evidence type="ECO:0000256" key="3">
    <source>
        <dbReference type="HAMAP-Rule" id="MF_00528"/>
    </source>
</evidence>
<name>A0A2K1PBT6_9BACT</name>
<proteinExistence type="inferred from homology"/>
<organism evidence="4 5">
    <name type="scientific">Petrotoga mexicana DSM 14811</name>
    <dbReference type="NCBI Taxonomy" id="1122954"/>
    <lineage>
        <taxon>Bacteria</taxon>
        <taxon>Thermotogati</taxon>
        <taxon>Thermotogota</taxon>
        <taxon>Thermotogae</taxon>
        <taxon>Petrotogales</taxon>
        <taxon>Petrotogaceae</taxon>
        <taxon>Petrotoga</taxon>
    </lineage>
</organism>
<dbReference type="GO" id="GO:0005737">
    <property type="term" value="C:cytoplasm"/>
    <property type="evidence" value="ECO:0007669"/>
    <property type="project" value="UniProtKB-SubCell"/>
</dbReference>
<feature type="active site" description="Proton acceptor" evidence="3">
    <location>
        <position position="71"/>
    </location>
</feature>
<keyword evidence="5" id="KW-1185">Reference proteome</keyword>
<feature type="site" description="Important for substrate specificity" evidence="3">
    <location>
        <position position="154"/>
    </location>
</feature>
<comment type="caution">
    <text evidence="4">The sequence shown here is derived from an EMBL/GenBank/DDBJ whole genome shotgun (WGS) entry which is preliminary data.</text>
</comment>
<dbReference type="NCBIfam" id="TIGR00172">
    <property type="entry name" value="maf"/>
    <property type="match status" value="1"/>
</dbReference>
<sequence>MIDSKVKIVLGSSSPRRQELLKLITKNFTIRTANTDETYNSTKPSEIVQEISFKKSKNIEISKRELLITADTIVTLDGKIFGKPHNYDEAFNMLQTLSNKTHCVYTGITLRSLEKFSSFYEVSKVTFYKLDEEVIDFYIKNNNVYDKAGAYAIQDFAAVFVKKIEGDYYNIMGLPLAKLYWQLRQMLASL</sequence>
<dbReference type="HAMAP" id="MF_00528">
    <property type="entry name" value="Maf"/>
    <property type="match status" value="1"/>
</dbReference>
<comment type="similarity">
    <text evidence="3">Belongs to the Maf family. YhdE subfamily.</text>
</comment>
<dbReference type="EMBL" id="AZRN01000012">
    <property type="protein sequence ID" value="PNS00147.1"/>
    <property type="molecule type" value="Genomic_DNA"/>
</dbReference>
<reference evidence="4 5" key="1">
    <citation type="submission" date="2013-12" db="EMBL/GenBank/DDBJ databases">
        <title>Comparative genomics of Petrotoga isolates.</title>
        <authorList>
            <person name="Nesbo C.L."/>
            <person name="Charchuk R."/>
            <person name="Chow K."/>
        </authorList>
    </citation>
    <scope>NUCLEOTIDE SEQUENCE [LARGE SCALE GENOMIC DNA]</scope>
    <source>
        <strain evidence="4 5">DSM 14811</strain>
    </source>
</reference>
<dbReference type="Proteomes" id="UP000236604">
    <property type="component" value="Unassembled WGS sequence"/>
</dbReference>
<dbReference type="InterPro" id="IPR029001">
    <property type="entry name" value="ITPase-like_fam"/>
</dbReference>
<dbReference type="SUPFAM" id="SSF52972">
    <property type="entry name" value="ITPase-like"/>
    <property type="match status" value="1"/>
</dbReference>
<protein>
    <recommendedName>
        <fullName evidence="3">dTTP/UTP pyrophosphatase</fullName>
        <shortName evidence="3">dTTPase/UTPase</shortName>
        <ecNumber evidence="3">3.6.1.9</ecNumber>
    </recommendedName>
    <alternativeName>
        <fullName evidence="3">Nucleoside triphosphate pyrophosphatase</fullName>
    </alternativeName>
    <alternativeName>
        <fullName evidence="3">Nucleotide pyrophosphatase</fullName>
        <shortName evidence="3">Nucleotide PPase</shortName>
    </alternativeName>
</protein>
<evidence type="ECO:0000256" key="2">
    <source>
        <dbReference type="ARBA" id="ARBA00022801"/>
    </source>
</evidence>
<dbReference type="PANTHER" id="PTHR43213:SF5">
    <property type="entry name" value="BIFUNCTIONAL DTTP_UTP PYROPHOSPHATASE_METHYLTRANSFERASE PROTEIN-RELATED"/>
    <property type="match status" value="1"/>
</dbReference>
<keyword evidence="3" id="KW-0963">Cytoplasm</keyword>
<evidence type="ECO:0000313" key="5">
    <source>
        <dbReference type="Proteomes" id="UP000236604"/>
    </source>
</evidence>
<dbReference type="GO" id="GO:0036221">
    <property type="term" value="F:UTP diphosphatase activity"/>
    <property type="evidence" value="ECO:0007669"/>
    <property type="project" value="RHEA"/>
</dbReference>
<accession>A0A2K1PBT6</accession>
<dbReference type="GO" id="GO:0036218">
    <property type="term" value="F:dTTP diphosphatase activity"/>
    <property type="evidence" value="ECO:0007669"/>
    <property type="project" value="RHEA"/>
</dbReference>
<feature type="site" description="Important for substrate specificity" evidence="3">
    <location>
        <position position="16"/>
    </location>
</feature>
<comment type="catalytic activity">
    <reaction evidence="3">
        <text>UTP + H2O = UMP + diphosphate + H(+)</text>
        <dbReference type="Rhea" id="RHEA:29395"/>
        <dbReference type="ChEBI" id="CHEBI:15377"/>
        <dbReference type="ChEBI" id="CHEBI:15378"/>
        <dbReference type="ChEBI" id="CHEBI:33019"/>
        <dbReference type="ChEBI" id="CHEBI:46398"/>
        <dbReference type="ChEBI" id="CHEBI:57865"/>
        <dbReference type="EC" id="3.6.1.9"/>
    </reaction>
</comment>
<comment type="cofactor">
    <cofactor evidence="1 3">
        <name>a divalent metal cation</name>
        <dbReference type="ChEBI" id="CHEBI:60240"/>
    </cofactor>
</comment>
<dbReference type="PANTHER" id="PTHR43213">
    <property type="entry name" value="BIFUNCTIONAL DTTP/UTP PYROPHOSPHATASE/METHYLTRANSFERASE PROTEIN-RELATED"/>
    <property type="match status" value="1"/>
</dbReference>
<feature type="site" description="Important for substrate specificity" evidence="3">
    <location>
        <position position="72"/>
    </location>
</feature>
<comment type="caution">
    <text evidence="3">Lacks conserved residue(s) required for the propagation of feature annotation.</text>
</comment>
<dbReference type="InterPro" id="IPR003697">
    <property type="entry name" value="Maf-like"/>
</dbReference>